<proteinExistence type="predicted"/>
<name>R7T345_CAPTE</name>
<keyword evidence="3" id="KW-1185">Reference proteome</keyword>
<reference evidence="1 3" key="2">
    <citation type="journal article" date="2013" name="Nature">
        <title>Insights into bilaterian evolution from three spiralian genomes.</title>
        <authorList>
            <person name="Simakov O."/>
            <person name="Marletaz F."/>
            <person name="Cho S.J."/>
            <person name="Edsinger-Gonzales E."/>
            <person name="Havlak P."/>
            <person name="Hellsten U."/>
            <person name="Kuo D.H."/>
            <person name="Larsson T."/>
            <person name="Lv J."/>
            <person name="Arendt D."/>
            <person name="Savage R."/>
            <person name="Osoegawa K."/>
            <person name="de Jong P."/>
            <person name="Grimwood J."/>
            <person name="Chapman J.A."/>
            <person name="Shapiro H."/>
            <person name="Aerts A."/>
            <person name="Otillar R.P."/>
            <person name="Terry A.Y."/>
            <person name="Boore J.L."/>
            <person name="Grigoriev I.V."/>
            <person name="Lindberg D.R."/>
            <person name="Seaver E.C."/>
            <person name="Weisblat D.A."/>
            <person name="Putnam N.H."/>
            <person name="Rokhsar D.S."/>
        </authorList>
    </citation>
    <scope>NUCLEOTIDE SEQUENCE</scope>
    <source>
        <strain evidence="1 3">I ESC-2004</strain>
    </source>
</reference>
<gene>
    <name evidence="1" type="ORF">CAPTEDRAFT_191399</name>
</gene>
<reference evidence="3" key="1">
    <citation type="submission" date="2012-12" db="EMBL/GenBank/DDBJ databases">
        <authorList>
            <person name="Hellsten U."/>
            <person name="Grimwood J."/>
            <person name="Chapman J.A."/>
            <person name="Shapiro H."/>
            <person name="Aerts A."/>
            <person name="Otillar R.P."/>
            <person name="Terry A.Y."/>
            <person name="Boore J.L."/>
            <person name="Simakov O."/>
            <person name="Marletaz F."/>
            <person name="Cho S.-J."/>
            <person name="Edsinger-Gonzales E."/>
            <person name="Havlak P."/>
            <person name="Kuo D.-H."/>
            <person name="Larsson T."/>
            <person name="Lv J."/>
            <person name="Arendt D."/>
            <person name="Savage R."/>
            <person name="Osoegawa K."/>
            <person name="de Jong P."/>
            <person name="Lindberg D.R."/>
            <person name="Seaver E.C."/>
            <person name="Weisblat D.A."/>
            <person name="Putnam N.H."/>
            <person name="Grigoriev I.V."/>
            <person name="Rokhsar D.S."/>
        </authorList>
    </citation>
    <scope>NUCLEOTIDE SEQUENCE</scope>
    <source>
        <strain evidence="3">I ESC-2004</strain>
    </source>
</reference>
<protein>
    <submittedName>
        <fullName evidence="1 2">Uncharacterized protein</fullName>
    </submittedName>
</protein>
<dbReference type="HOGENOM" id="CLU_1355811_0_0_1"/>
<dbReference type="EnsemblMetazoa" id="CapteT191399">
    <property type="protein sequence ID" value="CapteP191399"/>
    <property type="gene ID" value="CapteG191399"/>
</dbReference>
<evidence type="ECO:0000313" key="3">
    <source>
        <dbReference type="Proteomes" id="UP000014760"/>
    </source>
</evidence>
<evidence type="ECO:0000313" key="2">
    <source>
        <dbReference type="EnsemblMetazoa" id="CapteP191399"/>
    </source>
</evidence>
<dbReference type="EMBL" id="KB312567">
    <property type="protein sequence ID" value="ELT87003.1"/>
    <property type="molecule type" value="Genomic_DNA"/>
</dbReference>
<dbReference type="EMBL" id="AMQN01016130">
    <property type="status" value="NOT_ANNOTATED_CDS"/>
    <property type="molecule type" value="Genomic_DNA"/>
</dbReference>
<organism evidence="1">
    <name type="scientific">Capitella teleta</name>
    <name type="common">Polychaete worm</name>
    <dbReference type="NCBI Taxonomy" id="283909"/>
    <lineage>
        <taxon>Eukaryota</taxon>
        <taxon>Metazoa</taxon>
        <taxon>Spiralia</taxon>
        <taxon>Lophotrochozoa</taxon>
        <taxon>Annelida</taxon>
        <taxon>Polychaeta</taxon>
        <taxon>Sedentaria</taxon>
        <taxon>Scolecida</taxon>
        <taxon>Capitellidae</taxon>
        <taxon>Capitella</taxon>
    </lineage>
</organism>
<accession>R7T345</accession>
<reference evidence="2" key="3">
    <citation type="submission" date="2015-06" db="UniProtKB">
        <authorList>
            <consortium name="EnsemblMetazoa"/>
        </authorList>
    </citation>
    <scope>IDENTIFICATION</scope>
</reference>
<dbReference type="EMBL" id="AMQN01016131">
    <property type="status" value="NOT_ANNOTATED_CDS"/>
    <property type="molecule type" value="Genomic_DNA"/>
</dbReference>
<dbReference type="AlphaFoldDB" id="R7T345"/>
<dbReference type="Proteomes" id="UP000014760">
    <property type="component" value="Unassembled WGS sequence"/>
</dbReference>
<evidence type="ECO:0000313" key="1">
    <source>
        <dbReference type="EMBL" id="ELT87003.1"/>
    </source>
</evidence>
<sequence>MALEQNIVQARQLINGRGFVTDESAKVDPCNGADTVCVKAFLRNLELVPDQHKSVMKRMARAPLLRESLQWLQTLAFTYNTYRNFILRTFLSQDTDGLWPGAFNYTQQSCGLEMKFLLANQHQLIAFRAKNTLPGCKRKEIMHSEYRGWARADRKKDKENDRWIGPYTILPVIERNIMYKLKNIDRYLKQAVNPVKIKLYQS</sequence>